<feature type="compositionally biased region" description="Polar residues" evidence="2">
    <location>
        <begin position="124"/>
        <end position="134"/>
    </location>
</feature>
<dbReference type="Gene3D" id="4.10.240.10">
    <property type="entry name" value="Zn(2)-C6 fungal-type DNA-binding domain"/>
    <property type="match status" value="1"/>
</dbReference>
<dbReference type="SMART" id="SM00066">
    <property type="entry name" value="GAL4"/>
    <property type="match status" value="1"/>
</dbReference>
<dbReference type="STRING" id="765440.A0A0C3GJQ7"/>
<dbReference type="EMBL" id="KN832970">
    <property type="protein sequence ID" value="KIM91874.1"/>
    <property type="molecule type" value="Genomic_DNA"/>
</dbReference>
<evidence type="ECO:0000259" key="3">
    <source>
        <dbReference type="PROSITE" id="PS50048"/>
    </source>
</evidence>
<dbReference type="CDD" id="cd00067">
    <property type="entry name" value="GAL4"/>
    <property type="match status" value="1"/>
</dbReference>
<dbReference type="InterPro" id="IPR036864">
    <property type="entry name" value="Zn2-C6_fun-type_DNA-bd_sf"/>
</dbReference>
<feature type="compositionally biased region" description="Polar residues" evidence="2">
    <location>
        <begin position="181"/>
        <end position="196"/>
    </location>
</feature>
<dbReference type="SUPFAM" id="SSF57701">
    <property type="entry name" value="Zn2/Cys6 DNA-binding domain"/>
    <property type="match status" value="1"/>
</dbReference>
<sequence length="291" mass="32856">MRFQHTEYEPLSPSELIRTRYMQAQYFPPSHIPNNAHILPPMPREDNAQRKRPKYTRSKTGCLTCRAKKIKCDESKPTCIRCTHGQRDCTWPETVPVASDSTSQMSTADNFDCLPSTAECSGISDASSPPTRNHTPPIGHHLPLSLPALSLRRQSEPYLHINQIPHQPARGRRQSVADFDPTSTVQDHSMHQSNLNPGPVSMIPGTASYPSRSRYENNYSNTIHPLAHPVPRRGTSKTQRVGDRFMPHPASGTQWEPPILPSLDPIDPFFQNAQERNLVGYASNDYRARYQ</sequence>
<evidence type="ECO:0000256" key="1">
    <source>
        <dbReference type="ARBA" id="ARBA00023242"/>
    </source>
</evidence>
<dbReference type="Proteomes" id="UP000054166">
    <property type="component" value="Unassembled WGS sequence"/>
</dbReference>
<keyword evidence="5" id="KW-1185">Reference proteome</keyword>
<dbReference type="GO" id="GO:0000976">
    <property type="term" value="F:transcription cis-regulatory region binding"/>
    <property type="evidence" value="ECO:0007669"/>
    <property type="project" value="TreeGrafter"/>
</dbReference>
<gene>
    <name evidence="4" type="ORF">PILCRDRAFT_51</name>
</gene>
<evidence type="ECO:0000313" key="5">
    <source>
        <dbReference type="Proteomes" id="UP000054166"/>
    </source>
</evidence>
<dbReference type="HOGENOM" id="CLU_075613_0_0_1"/>
<dbReference type="GO" id="GO:0045944">
    <property type="term" value="P:positive regulation of transcription by RNA polymerase II"/>
    <property type="evidence" value="ECO:0007669"/>
    <property type="project" value="TreeGrafter"/>
</dbReference>
<keyword evidence="1" id="KW-0539">Nucleus</keyword>
<name>A0A0C3GJQ7_PILCF</name>
<organism evidence="4 5">
    <name type="scientific">Piloderma croceum (strain F 1598)</name>
    <dbReference type="NCBI Taxonomy" id="765440"/>
    <lineage>
        <taxon>Eukaryota</taxon>
        <taxon>Fungi</taxon>
        <taxon>Dikarya</taxon>
        <taxon>Basidiomycota</taxon>
        <taxon>Agaricomycotina</taxon>
        <taxon>Agaricomycetes</taxon>
        <taxon>Agaricomycetidae</taxon>
        <taxon>Atheliales</taxon>
        <taxon>Atheliaceae</taxon>
        <taxon>Piloderma</taxon>
    </lineage>
</organism>
<dbReference type="InParanoid" id="A0A0C3GJQ7"/>
<dbReference type="AlphaFoldDB" id="A0A0C3GJQ7"/>
<protein>
    <recommendedName>
        <fullName evidence="3">Zn(2)-C6 fungal-type domain-containing protein</fullName>
    </recommendedName>
</protein>
<reference evidence="5" key="2">
    <citation type="submission" date="2015-01" db="EMBL/GenBank/DDBJ databases">
        <title>Evolutionary Origins and Diversification of the Mycorrhizal Mutualists.</title>
        <authorList>
            <consortium name="DOE Joint Genome Institute"/>
            <consortium name="Mycorrhizal Genomics Consortium"/>
            <person name="Kohler A."/>
            <person name="Kuo A."/>
            <person name="Nagy L.G."/>
            <person name="Floudas D."/>
            <person name="Copeland A."/>
            <person name="Barry K.W."/>
            <person name="Cichocki N."/>
            <person name="Veneault-Fourrey C."/>
            <person name="LaButti K."/>
            <person name="Lindquist E.A."/>
            <person name="Lipzen A."/>
            <person name="Lundell T."/>
            <person name="Morin E."/>
            <person name="Murat C."/>
            <person name="Riley R."/>
            <person name="Ohm R."/>
            <person name="Sun H."/>
            <person name="Tunlid A."/>
            <person name="Henrissat B."/>
            <person name="Grigoriev I.V."/>
            <person name="Hibbett D.S."/>
            <person name="Martin F."/>
        </authorList>
    </citation>
    <scope>NUCLEOTIDE SEQUENCE [LARGE SCALE GENOMIC DNA]</scope>
    <source>
        <strain evidence="5">F 1598</strain>
    </source>
</reference>
<dbReference type="GO" id="GO:0005634">
    <property type="term" value="C:nucleus"/>
    <property type="evidence" value="ECO:0007669"/>
    <property type="project" value="TreeGrafter"/>
</dbReference>
<feature type="region of interest" description="Disordered" evidence="2">
    <location>
        <begin position="32"/>
        <end position="55"/>
    </location>
</feature>
<evidence type="ECO:0000313" key="4">
    <source>
        <dbReference type="EMBL" id="KIM91874.1"/>
    </source>
</evidence>
<dbReference type="PANTHER" id="PTHR37534:SF7">
    <property type="entry name" value="TRANSCRIPTIONAL ACTIVATOR PROTEIN UGA3"/>
    <property type="match status" value="1"/>
</dbReference>
<dbReference type="GO" id="GO:0008270">
    <property type="term" value="F:zinc ion binding"/>
    <property type="evidence" value="ECO:0007669"/>
    <property type="project" value="InterPro"/>
</dbReference>
<feature type="domain" description="Zn(2)-C6 fungal-type" evidence="3">
    <location>
        <begin position="61"/>
        <end position="91"/>
    </location>
</feature>
<evidence type="ECO:0000256" key="2">
    <source>
        <dbReference type="SAM" id="MobiDB-lite"/>
    </source>
</evidence>
<feature type="region of interest" description="Disordered" evidence="2">
    <location>
        <begin position="122"/>
        <end position="141"/>
    </location>
</feature>
<feature type="region of interest" description="Disordered" evidence="2">
    <location>
        <begin position="181"/>
        <end position="202"/>
    </location>
</feature>
<dbReference type="PROSITE" id="PS50048">
    <property type="entry name" value="ZN2_CY6_FUNGAL_2"/>
    <property type="match status" value="1"/>
</dbReference>
<accession>A0A0C3GJQ7</accession>
<proteinExistence type="predicted"/>
<dbReference type="PANTHER" id="PTHR37534">
    <property type="entry name" value="TRANSCRIPTIONAL ACTIVATOR PROTEIN UGA3"/>
    <property type="match status" value="1"/>
</dbReference>
<reference evidence="4 5" key="1">
    <citation type="submission" date="2014-04" db="EMBL/GenBank/DDBJ databases">
        <authorList>
            <consortium name="DOE Joint Genome Institute"/>
            <person name="Kuo A."/>
            <person name="Tarkka M."/>
            <person name="Buscot F."/>
            <person name="Kohler A."/>
            <person name="Nagy L.G."/>
            <person name="Floudas D."/>
            <person name="Copeland A."/>
            <person name="Barry K.W."/>
            <person name="Cichocki N."/>
            <person name="Veneault-Fourrey C."/>
            <person name="LaButti K."/>
            <person name="Lindquist E.A."/>
            <person name="Lipzen A."/>
            <person name="Lundell T."/>
            <person name="Morin E."/>
            <person name="Murat C."/>
            <person name="Sun H."/>
            <person name="Tunlid A."/>
            <person name="Henrissat B."/>
            <person name="Grigoriev I.V."/>
            <person name="Hibbett D.S."/>
            <person name="Martin F."/>
            <person name="Nordberg H.P."/>
            <person name="Cantor M.N."/>
            <person name="Hua S.X."/>
        </authorList>
    </citation>
    <scope>NUCLEOTIDE SEQUENCE [LARGE SCALE GENOMIC DNA]</scope>
    <source>
        <strain evidence="4 5">F 1598</strain>
    </source>
</reference>
<feature type="region of interest" description="Disordered" evidence="2">
    <location>
        <begin position="249"/>
        <end position="268"/>
    </location>
</feature>
<dbReference type="GO" id="GO:0000981">
    <property type="term" value="F:DNA-binding transcription factor activity, RNA polymerase II-specific"/>
    <property type="evidence" value="ECO:0007669"/>
    <property type="project" value="InterPro"/>
</dbReference>
<dbReference type="OrthoDB" id="5419315at2759"/>
<dbReference type="PROSITE" id="PS00463">
    <property type="entry name" value="ZN2_CY6_FUNGAL_1"/>
    <property type="match status" value="1"/>
</dbReference>
<dbReference type="Pfam" id="PF00172">
    <property type="entry name" value="Zn_clus"/>
    <property type="match status" value="1"/>
</dbReference>
<feature type="region of interest" description="Disordered" evidence="2">
    <location>
        <begin position="221"/>
        <end position="240"/>
    </location>
</feature>
<dbReference type="InterPro" id="IPR001138">
    <property type="entry name" value="Zn2Cys6_DnaBD"/>
</dbReference>